<reference evidence="12 13" key="1">
    <citation type="submission" date="2019-12" db="EMBL/GenBank/DDBJ databases">
        <authorList>
            <person name="Huq M.A."/>
        </authorList>
    </citation>
    <scope>NUCLEOTIDE SEQUENCE [LARGE SCALE GENOMIC DNA]</scope>
    <source>
        <strain evidence="12 13">MAH-18</strain>
    </source>
</reference>
<gene>
    <name evidence="12" type="ORF">GON03_22910</name>
</gene>
<evidence type="ECO:0000256" key="7">
    <source>
        <dbReference type="ARBA" id="ARBA00023157"/>
    </source>
</evidence>
<feature type="compositionally biased region" description="Low complexity" evidence="10">
    <location>
        <begin position="8"/>
        <end position="21"/>
    </location>
</feature>
<evidence type="ECO:0000256" key="2">
    <source>
        <dbReference type="ARBA" id="ARBA00015816"/>
    </source>
</evidence>
<dbReference type="Pfam" id="PF00355">
    <property type="entry name" value="Rieske"/>
    <property type="match status" value="1"/>
</dbReference>
<evidence type="ECO:0000256" key="10">
    <source>
        <dbReference type="SAM" id="MobiDB-lite"/>
    </source>
</evidence>
<evidence type="ECO:0000256" key="6">
    <source>
        <dbReference type="ARBA" id="ARBA00023014"/>
    </source>
</evidence>
<dbReference type="PANTHER" id="PTHR10134">
    <property type="entry name" value="CYTOCHROME B-C1 COMPLEX SUBUNIT RIESKE, MITOCHONDRIAL"/>
    <property type="match status" value="1"/>
</dbReference>
<evidence type="ECO:0000259" key="11">
    <source>
        <dbReference type="PROSITE" id="PS51296"/>
    </source>
</evidence>
<sequence length="119" mass="12054">MEPPSTPEPTAEPSATAAPSEPSEPPGLVDLADLPVGGGRVVAAEEVVVTQPERGRIMCFSAVCTHRGCVVSDVEDGTINCGCHGSRFSVADGTVVSGPASTALPTVEITVRDGVVRLA</sequence>
<dbReference type="GO" id="GO:0051537">
    <property type="term" value="F:2 iron, 2 sulfur cluster binding"/>
    <property type="evidence" value="ECO:0007669"/>
    <property type="project" value="UniProtKB-KW"/>
</dbReference>
<dbReference type="CDD" id="cd03467">
    <property type="entry name" value="Rieske"/>
    <property type="match status" value="1"/>
</dbReference>
<evidence type="ECO:0000256" key="1">
    <source>
        <dbReference type="ARBA" id="ARBA00002494"/>
    </source>
</evidence>
<dbReference type="SUPFAM" id="SSF50022">
    <property type="entry name" value="ISP domain"/>
    <property type="match status" value="1"/>
</dbReference>
<dbReference type="PROSITE" id="PS51296">
    <property type="entry name" value="RIESKE"/>
    <property type="match status" value="1"/>
</dbReference>
<keyword evidence="7" id="KW-1015">Disulfide bond</keyword>
<dbReference type="Gene3D" id="2.102.10.10">
    <property type="entry name" value="Rieske [2Fe-2S] iron-sulphur domain"/>
    <property type="match status" value="1"/>
</dbReference>
<evidence type="ECO:0000256" key="3">
    <source>
        <dbReference type="ARBA" id="ARBA00022714"/>
    </source>
</evidence>
<dbReference type="GO" id="GO:0016705">
    <property type="term" value="F:oxidoreductase activity, acting on paired donors, with incorporation or reduction of molecular oxygen"/>
    <property type="evidence" value="ECO:0007669"/>
    <property type="project" value="UniProtKB-ARBA"/>
</dbReference>
<evidence type="ECO:0000256" key="9">
    <source>
        <dbReference type="ARBA" id="ARBA00034078"/>
    </source>
</evidence>
<proteinExistence type="predicted"/>
<keyword evidence="3" id="KW-0001">2Fe-2S</keyword>
<dbReference type="Proteomes" id="UP000473525">
    <property type="component" value="Unassembled WGS sequence"/>
</dbReference>
<name>A0A6L6XZ42_9ACTN</name>
<dbReference type="GO" id="GO:0004497">
    <property type="term" value="F:monooxygenase activity"/>
    <property type="evidence" value="ECO:0007669"/>
    <property type="project" value="UniProtKB-ARBA"/>
</dbReference>
<keyword evidence="6" id="KW-0411">Iron-sulfur</keyword>
<dbReference type="InterPro" id="IPR014349">
    <property type="entry name" value="Rieske_Fe-S_prot"/>
</dbReference>
<keyword evidence="5" id="KW-0408">Iron</keyword>
<dbReference type="GO" id="GO:0016020">
    <property type="term" value="C:membrane"/>
    <property type="evidence" value="ECO:0007669"/>
    <property type="project" value="InterPro"/>
</dbReference>
<feature type="region of interest" description="Disordered" evidence="10">
    <location>
        <begin position="1"/>
        <end position="32"/>
    </location>
</feature>
<keyword evidence="4" id="KW-0479">Metal-binding</keyword>
<comment type="caution">
    <text evidence="12">The sequence shown here is derived from an EMBL/GenBank/DDBJ whole genome shotgun (WGS) entry which is preliminary data.</text>
</comment>
<evidence type="ECO:0000256" key="4">
    <source>
        <dbReference type="ARBA" id="ARBA00022723"/>
    </source>
</evidence>
<dbReference type="InterPro" id="IPR017941">
    <property type="entry name" value="Rieske_2Fe-2S"/>
</dbReference>
<dbReference type="InterPro" id="IPR005805">
    <property type="entry name" value="Rieske_Fe-S_prot_C"/>
</dbReference>
<dbReference type="GO" id="GO:0046872">
    <property type="term" value="F:metal ion binding"/>
    <property type="evidence" value="ECO:0007669"/>
    <property type="project" value="UniProtKB-KW"/>
</dbReference>
<dbReference type="FunFam" id="2.102.10.10:FF:000016">
    <property type="entry name" value="Nitrite reductase/ring-hydroxylating ferredoxin subunit"/>
    <property type="match status" value="1"/>
</dbReference>
<evidence type="ECO:0000313" key="13">
    <source>
        <dbReference type="Proteomes" id="UP000473525"/>
    </source>
</evidence>
<dbReference type="InterPro" id="IPR036922">
    <property type="entry name" value="Rieske_2Fe-2S_sf"/>
</dbReference>
<dbReference type="AlphaFoldDB" id="A0A6L6XZ42"/>
<dbReference type="EMBL" id="WSEK01000005">
    <property type="protein sequence ID" value="MVQ52042.1"/>
    <property type="molecule type" value="Genomic_DNA"/>
</dbReference>
<evidence type="ECO:0000313" key="12">
    <source>
        <dbReference type="EMBL" id="MVQ52042.1"/>
    </source>
</evidence>
<dbReference type="PRINTS" id="PR00162">
    <property type="entry name" value="RIESKE"/>
</dbReference>
<organism evidence="12 13">
    <name type="scientific">Nocardioides agri</name>
    <dbReference type="NCBI Taxonomy" id="2682843"/>
    <lineage>
        <taxon>Bacteria</taxon>
        <taxon>Bacillati</taxon>
        <taxon>Actinomycetota</taxon>
        <taxon>Actinomycetes</taxon>
        <taxon>Propionibacteriales</taxon>
        <taxon>Nocardioidaceae</taxon>
        <taxon>Nocardioides</taxon>
    </lineage>
</organism>
<comment type="function">
    <text evidence="1">Iron-sulfur subunit of the cytochrome bc1 complex, an essential component of the respiratory electron transport chain required for ATP synthesis. The bc1 complex catalyzes the oxidation of menaquinol and the reduction of cytochrome c in the respiratory chain. The bc1 complex operates through a Q-cycle mechanism that couples electron transfer to generation of the proton gradient that drives ATP synthesis.</text>
</comment>
<keyword evidence="13" id="KW-1185">Reference proteome</keyword>
<comment type="cofactor">
    <cofactor evidence="9">
        <name>[2Fe-2S] cluster</name>
        <dbReference type="ChEBI" id="CHEBI:190135"/>
    </cofactor>
</comment>
<protein>
    <recommendedName>
        <fullName evidence="2">Cytochrome bc1 complex Rieske iron-sulfur subunit</fullName>
    </recommendedName>
    <alternativeName>
        <fullName evidence="8">Cytochrome bc1 reductase complex subunit QcrA</fullName>
    </alternativeName>
</protein>
<accession>A0A6L6XZ42</accession>
<evidence type="ECO:0000256" key="8">
    <source>
        <dbReference type="ARBA" id="ARBA00029586"/>
    </source>
</evidence>
<feature type="domain" description="Rieske" evidence="11">
    <location>
        <begin position="26"/>
        <end position="118"/>
    </location>
</feature>
<evidence type="ECO:0000256" key="5">
    <source>
        <dbReference type="ARBA" id="ARBA00023004"/>
    </source>
</evidence>